<protein>
    <submittedName>
        <fullName evidence="5">HTH-type transcriptional regulator</fullName>
    </submittedName>
</protein>
<proteinExistence type="predicted"/>
<dbReference type="InterPro" id="IPR001845">
    <property type="entry name" value="HTH_ArsR_DNA-bd_dom"/>
</dbReference>
<keyword evidence="1" id="KW-0805">Transcription regulation</keyword>
<dbReference type="OrthoDB" id="793407at2"/>
<evidence type="ECO:0000259" key="4">
    <source>
        <dbReference type="PROSITE" id="PS50987"/>
    </source>
</evidence>
<evidence type="ECO:0000256" key="1">
    <source>
        <dbReference type="ARBA" id="ARBA00023015"/>
    </source>
</evidence>
<dbReference type="Gene3D" id="3.30.530.20">
    <property type="match status" value="1"/>
</dbReference>
<dbReference type="Proteomes" id="UP000049222">
    <property type="component" value="Unassembled WGS sequence"/>
</dbReference>
<dbReference type="GO" id="GO:0003677">
    <property type="term" value="F:DNA binding"/>
    <property type="evidence" value="ECO:0007669"/>
    <property type="project" value="UniProtKB-KW"/>
</dbReference>
<dbReference type="InterPro" id="IPR036388">
    <property type="entry name" value="WH-like_DNA-bd_sf"/>
</dbReference>
<dbReference type="RefSeq" id="WP_055086622.1">
    <property type="nucleotide sequence ID" value="NZ_CXSU01000012.1"/>
</dbReference>
<dbReference type="Pfam" id="PF12840">
    <property type="entry name" value="HTH_20"/>
    <property type="match status" value="1"/>
</dbReference>
<dbReference type="PANTHER" id="PTHR33154:SF33">
    <property type="entry name" value="TRANSCRIPTIONAL REPRESSOR SDPR"/>
    <property type="match status" value="1"/>
</dbReference>
<dbReference type="GO" id="GO:0003700">
    <property type="term" value="F:DNA-binding transcription factor activity"/>
    <property type="evidence" value="ECO:0007669"/>
    <property type="project" value="InterPro"/>
</dbReference>
<evidence type="ECO:0000313" key="6">
    <source>
        <dbReference type="Proteomes" id="UP000049222"/>
    </source>
</evidence>
<dbReference type="PANTHER" id="PTHR33154">
    <property type="entry name" value="TRANSCRIPTIONAL REGULATOR, ARSR FAMILY"/>
    <property type="match status" value="1"/>
</dbReference>
<dbReference type="InterPro" id="IPR036390">
    <property type="entry name" value="WH_DNA-bd_sf"/>
</dbReference>
<name>A0A0M6YKG5_9RHOB</name>
<reference evidence="5 6" key="1">
    <citation type="submission" date="2015-07" db="EMBL/GenBank/DDBJ databases">
        <authorList>
            <person name="Noorani M."/>
        </authorList>
    </citation>
    <scope>NUCLEOTIDE SEQUENCE [LARGE SCALE GENOMIC DNA]</scope>
    <source>
        <strain evidence="5 6">CECT 7802</strain>
    </source>
</reference>
<dbReference type="PROSITE" id="PS50987">
    <property type="entry name" value="HTH_ARSR_2"/>
    <property type="match status" value="1"/>
</dbReference>
<dbReference type="SMART" id="SM00418">
    <property type="entry name" value="HTH_ARSR"/>
    <property type="match status" value="1"/>
</dbReference>
<dbReference type="CDD" id="cd00090">
    <property type="entry name" value="HTH_ARSR"/>
    <property type="match status" value="1"/>
</dbReference>
<dbReference type="STRING" id="420998.JDO7802_02883"/>
<evidence type="ECO:0000256" key="3">
    <source>
        <dbReference type="ARBA" id="ARBA00023163"/>
    </source>
</evidence>
<sequence length="235" mass="25136">MTYEAILTALADPTRRAVLDRLRGGALPVGRIADGLPVSRPAVSQHLKVLLEAGLVSMTTSGTRNHYALVSGGAAPLVDWLGDLHATCIAPDPVPGWYRSLTTRLSVAETWQLFCEDIAIWWPVARISLSAQNDGALPQVVVLDAKAGGRLREVLFDGTEGTWATVTAAQRPARIDLDWRLGTPQGSKVAVILAAEDGGARLTLRQDAESEIVAAMWDMVLERFAAAANASLSNF</sequence>
<dbReference type="InterPro" id="IPR051081">
    <property type="entry name" value="HTH_MetalResp_TranReg"/>
</dbReference>
<organism evidence="5 6">
    <name type="scientific">Jannaschia donghaensis</name>
    <dbReference type="NCBI Taxonomy" id="420998"/>
    <lineage>
        <taxon>Bacteria</taxon>
        <taxon>Pseudomonadati</taxon>
        <taxon>Pseudomonadota</taxon>
        <taxon>Alphaproteobacteria</taxon>
        <taxon>Rhodobacterales</taxon>
        <taxon>Roseobacteraceae</taxon>
        <taxon>Jannaschia</taxon>
    </lineage>
</organism>
<dbReference type="Gene3D" id="1.10.10.10">
    <property type="entry name" value="Winged helix-like DNA-binding domain superfamily/Winged helix DNA-binding domain"/>
    <property type="match status" value="1"/>
</dbReference>
<accession>A0A0M6YKG5</accession>
<dbReference type="SUPFAM" id="SSF55961">
    <property type="entry name" value="Bet v1-like"/>
    <property type="match status" value="1"/>
</dbReference>
<dbReference type="EMBL" id="CXSU01000012">
    <property type="protein sequence ID" value="CTQ50852.1"/>
    <property type="molecule type" value="Genomic_DNA"/>
</dbReference>
<evidence type="ECO:0000256" key="2">
    <source>
        <dbReference type="ARBA" id="ARBA00023125"/>
    </source>
</evidence>
<dbReference type="PRINTS" id="PR00778">
    <property type="entry name" value="HTHARSR"/>
</dbReference>
<dbReference type="NCBIfam" id="NF033788">
    <property type="entry name" value="HTH_metalloreg"/>
    <property type="match status" value="1"/>
</dbReference>
<keyword evidence="3" id="KW-0804">Transcription</keyword>
<dbReference type="AlphaFoldDB" id="A0A0M6YKG5"/>
<dbReference type="SUPFAM" id="SSF46785">
    <property type="entry name" value="Winged helix' DNA-binding domain"/>
    <property type="match status" value="1"/>
</dbReference>
<dbReference type="InterPro" id="IPR023393">
    <property type="entry name" value="START-like_dom_sf"/>
</dbReference>
<evidence type="ECO:0000313" key="5">
    <source>
        <dbReference type="EMBL" id="CTQ50852.1"/>
    </source>
</evidence>
<keyword evidence="2" id="KW-0238">DNA-binding</keyword>
<dbReference type="InterPro" id="IPR011991">
    <property type="entry name" value="ArsR-like_HTH"/>
</dbReference>
<feature type="domain" description="HTH arsR-type" evidence="4">
    <location>
        <begin position="1"/>
        <end position="89"/>
    </location>
</feature>
<gene>
    <name evidence="5" type="ORF">JDO7802_02883</name>
</gene>
<keyword evidence="6" id="KW-1185">Reference proteome</keyword>